<proteinExistence type="predicted"/>
<keyword evidence="1" id="KW-1133">Transmembrane helix</keyword>
<feature type="transmembrane region" description="Helical" evidence="1">
    <location>
        <begin position="20"/>
        <end position="37"/>
    </location>
</feature>
<reference evidence="2" key="1">
    <citation type="submission" date="2022-10" db="EMBL/GenBank/DDBJ databases">
        <authorList>
            <person name="Hyden B.L."/>
            <person name="Feng K."/>
            <person name="Yates T."/>
            <person name="Jawdy S."/>
            <person name="Smart L.B."/>
            <person name="Muchero W."/>
        </authorList>
    </citation>
    <scope>NUCLEOTIDE SEQUENCE</scope>
    <source>
        <tissue evidence="2">Shoot tip</tissue>
    </source>
</reference>
<sequence>MPPLLSLSPTATATATPALLPLHFHLLLPLSVLNYLVTKTEQNP</sequence>
<reference evidence="2" key="2">
    <citation type="journal article" date="2023" name="Int. J. Mol. Sci.">
        <title>De Novo Assembly and Annotation of 11 Diverse Shrub Willow (Salix) Genomes Reveals Novel Gene Organization in Sex-Linked Regions.</title>
        <authorList>
            <person name="Hyden B."/>
            <person name="Feng K."/>
            <person name="Yates T.B."/>
            <person name="Jawdy S."/>
            <person name="Cereghino C."/>
            <person name="Smart L.B."/>
            <person name="Muchero W."/>
        </authorList>
    </citation>
    <scope>NUCLEOTIDE SEQUENCE</scope>
    <source>
        <tissue evidence="2">Shoot tip</tissue>
    </source>
</reference>
<dbReference type="EMBL" id="JAPFFI010000010">
    <property type="protein sequence ID" value="KAJ6375436.1"/>
    <property type="molecule type" value="Genomic_DNA"/>
</dbReference>
<evidence type="ECO:0008006" key="4">
    <source>
        <dbReference type="Google" id="ProtNLM"/>
    </source>
</evidence>
<evidence type="ECO:0000313" key="3">
    <source>
        <dbReference type="Proteomes" id="UP001141253"/>
    </source>
</evidence>
<evidence type="ECO:0000256" key="1">
    <source>
        <dbReference type="SAM" id="Phobius"/>
    </source>
</evidence>
<evidence type="ECO:0000313" key="2">
    <source>
        <dbReference type="EMBL" id="KAJ6375436.1"/>
    </source>
</evidence>
<comment type="caution">
    <text evidence="2">The sequence shown here is derived from an EMBL/GenBank/DDBJ whole genome shotgun (WGS) entry which is preliminary data.</text>
</comment>
<organism evidence="2 3">
    <name type="scientific">Salix suchowensis</name>
    <dbReference type="NCBI Taxonomy" id="1278906"/>
    <lineage>
        <taxon>Eukaryota</taxon>
        <taxon>Viridiplantae</taxon>
        <taxon>Streptophyta</taxon>
        <taxon>Embryophyta</taxon>
        <taxon>Tracheophyta</taxon>
        <taxon>Spermatophyta</taxon>
        <taxon>Magnoliopsida</taxon>
        <taxon>eudicotyledons</taxon>
        <taxon>Gunneridae</taxon>
        <taxon>Pentapetalae</taxon>
        <taxon>rosids</taxon>
        <taxon>fabids</taxon>
        <taxon>Malpighiales</taxon>
        <taxon>Salicaceae</taxon>
        <taxon>Saliceae</taxon>
        <taxon>Salix</taxon>
    </lineage>
</organism>
<keyword evidence="1" id="KW-0472">Membrane</keyword>
<name>A0ABQ9B7I7_9ROSI</name>
<keyword evidence="3" id="KW-1185">Reference proteome</keyword>
<dbReference type="Proteomes" id="UP001141253">
    <property type="component" value="Chromosome 12"/>
</dbReference>
<keyword evidence="1" id="KW-0812">Transmembrane</keyword>
<protein>
    <recommendedName>
        <fullName evidence="4">Photosystem I subunit VIII</fullName>
    </recommendedName>
</protein>
<gene>
    <name evidence="2" type="ORF">OIU77_000423</name>
</gene>
<accession>A0ABQ9B7I7</accession>